<protein>
    <submittedName>
        <fullName evidence="3">Uncharacterized protein</fullName>
    </submittedName>
</protein>
<evidence type="ECO:0000313" key="3">
    <source>
        <dbReference type="EMBL" id="CAK0784362.1"/>
    </source>
</evidence>
<evidence type="ECO:0000313" key="4">
    <source>
        <dbReference type="Proteomes" id="UP001314263"/>
    </source>
</evidence>
<dbReference type="Proteomes" id="UP001314263">
    <property type="component" value="Unassembled WGS sequence"/>
</dbReference>
<sequence>MALRGLHVAGALLALCLLVAGAHADDAAAKAEMEKGQSVYLPTTTNDYSGMIYSLLQEQAGHLAGMEGSDDESNPLNLLATMAGWAQQAQTALFTMSAPSNADSTPASQASLQAAGGKSFQQAVPLKPDPINTVLNQTTAYANIISNAHVDPIPTNLVRFLVENPLGPQLDAALKALPSITDPIGKQNASASFGAKFAPATPGLPAYFAKGGANSAVTQSASVLSYRPCFFSQGATGVAITPQLIVVNPRIYTSTFAGVAVTPKLIEVQPAVIKVKPVGVNVSPTGVQVYPRLINVGPQVNIAYPATPPPAKKAGTSAPKTAAAVGTSTSVTAASTTYGAAGK</sequence>
<comment type="caution">
    <text evidence="3">The sequence shown here is derived from an EMBL/GenBank/DDBJ whole genome shotgun (WGS) entry which is preliminary data.</text>
</comment>
<feature type="signal peptide" evidence="2">
    <location>
        <begin position="1"/>
        <end position="24"/>
    </location>
</feature>
<feature type="chain" id="PRO_5043438204" evidence="2">
    <location>
        <begin position="25"/>
        <end position="343"/>
    </location>
</feature>
<feature type="region of interest" description="Disordered" evidence="1">
    <location>
        <begin position="310"/>
        <end position="329"/>
    </location>
</feature>
<feature type="compositionally biased region" description="Low complexity" evidence="1">
    <location>
        <begin position="312"/>
        <end position="329"/>
    </location>
</feature>
<evidence type="ECO:0000256" key="2">
    <source>
        <dbReference type="SAM" id="SignalP"/>
    </source>
</evidence>
<accession>A0AAV1IDS7</accession>
<dbReference type="EMBL" id="CAUYUE010000010">
    <property type="protein sequence ID" value="CAK0784362.1"/>
    <property type="molecule type" value="Genomic_DNA"/>
</dbReference>
<name>A0AAV1IDS7_9CHLO</name>
<evidence type="ECO:0000256" key="1">
    <source>
        <dbReference type="SAM" id="MobiDB-lite"/>
    </source>
</evidence>
<organism evidence="3 4">
    <name type="scientific">Coccomyxa viridis</name>
    <dbReference type="NCBI Taxonomy" id="1274662"/>
    <lineage>
        <taxon>Eukaryota</taxon>
        <taxon>Viridiplantae</taxon>
        <taxon>Chlorophyta</taxon>
        <taxon>core chlorophytes</taxon>
        <taxon>Trebouxiophyceae</taxon>
        <taxon>Trebouxiophyceae incertae sedis</taxon>
        <taxon>Coccomyxaceae</taxon>
        <taxon>Coccomyxa</taxon>
    </lineage>
</organism>
<dbReference type="AlphaFoldDB" id="A0AAV1IDS7"/>
<keyword evidence="4" id="KW-1185">Reference proteome</keyword>
<gene>
    <name evidence="3" type="ORF">CVIRNUC_007566</name>
</gene>
<keyword evidence="2" id="KW-0732">Signal</keyword>
<proteinExistence type="predicted"/>
<reference evidence="3 4" key="1">
    <citation type="submission" date="2023-10" db="EMBL/GenBank/DDBJ databases">
        <authorList>
            <person name="Maclean D."/>
            <person name="Macfadyen A."/>
        </authorList>
    </citation>
    <scope>NUCLEOTIDE SEQUENCE [LARGE SCALE GENOMIC DNA]</scope>
</reference>